<accession>A0ABR0AAV6</accession>
<evidence type="ECO:0008006" key="5">
    <source>
        <dbReference type="Google" id="ProtNLM"/>
    </source>
</evidence>
<feature type="chain" id="PRO_5045555914" description="SEFIR domain-containing protein" evidence="2">
    <location>
        <begin position="19"/>
        <end position="457"/>
    </location>
</feature>
<evidence type="ECO:0000256" key="2">
    <source>
        <dbReference type="SAM" id="SignalP"/>
    </source>
</evidence>
<name>A0ABR0AAV6_9CRUS</name>
<evidence type="ECO:0000256" key="1">
    <source>
        <dbReference type="SAM" id="Phobius"/>
    </source>
</evidence>
<sequence>MSFKNLITISCVFQLVGASRHGWDIPSCSTVPQFEGHTLKMELVCENEFPGIDSLFFFFLYPTAGDGRCQWTEFSRQYSTLCETSHTSPQKNIQAIFEHVYNGSYCLAVYRSKWTTSLPICNLKVPFYFETELTEMDVQMWSPTIILQQQGFNDLFIQLDNSNSDGYNFSKFDIEIHAVDDSITHCDRLPVMSKTKTITMSISGESLILSNLTEGNYCLQVTPVDVRCIYPLSSTNLPCTRSSNTTRITFSHGRDYQKIVVTGLVNFFLLSCLTATVIFLRKKHNEAKKRKCSDRSTHGQMSSVAIFLLHSNDERLRSSVKMLKDALHARLLSCEIDDHTDEHQWESVAQEGISWFLSRLNQKGKYVIVIAPFLEGDLFNQREFSENYYFPFALQQLQSIASSTAYQRILIVWFKYDSKIKCVPLRRFGNPFTNFIIPQDLDLLVRHIRNFEDQDYV</sequence>
<dbReference type="Gene3D" id="3.40.50.11530">
    <property type="match status" value="1"/>
</dbReference>
<proteinExistence type="predicted"/>
<gene>
    <name evidence="3" type="ORF">OUZ56_007743</name>
</gene>
<keyword evidence="1" id="KW-1133">Transmembrane helix</keyword>
<dbReference type="EMBL" id="JAOYFB010000037">
    <property type="protein sequence ID" value="KAK4022264.1"/>
    <property type="molecule type" value="Genomic_DNA"/>
</dbReference>
<feature type="transmembrane region" description="Helical" evidence="1">
    <location>
        <begin position="259"/>
        <end position="280"/>
    </location>
</feature>
<protein>
    <recommendedName>
        <fullName evidence="5">SEFIR domain-containing protein</fullName>
    </recommendedName>
</protein>
<comment type="caution">
    <text evidence="3">The sequence shown here is derived from an EMBL/GenBank/DDBJ whole genome shotgun (WGS) entry which is preliminary data.</text>
</comment>
<keyword evidence="2" id="KW-0732">Signal</keyword>
<dbReference type="Proteomes" id="UP001234178">
    <property type="component" value="Unassembled WGS sequence"/>
</dbReference>
<keyword evidence="4" id="KW-1185">Reference proteome</keyword>
<keyword evidence="1" id="KW-0812">Transmembrane</keyword>
<organism evidence="3 4">
    <name type="scientific">Daphnia magna</name>
    <dbReference type="NCBI Taxonomy" id="35525"/>
    <lineage>
        <taxon>Eukaryota</taxon>
        <taxon>Metazoa</taxon>
        <taxon>Ecdysozoa</taxon>
        <taxon>Arthropoda</taxon>
        <taxon>Crustacea</taxon>
        <taxon>Branchiopoda</taxon>
        <taxon>Diplostraca</taxon>
        <taxon>Cladocera</taxon>
        <taxon>Anomopoda</taxon>
        <taxon>Daphniidae</taxon>
        <taxon>Daphnia</taxon>
    </lineage>
</organism>
<evidence type="ECO:0000313" key="4">
    <source>
        <dbReference type="Proteomes" id="UP001234178"/>
    </source>
</evidence>
<feature type="signal peptide" evidence="2">
    <location>
        <begin position="1"/>
        <end position="18"/>
    </location>
</feature>
<keyword evidence="1" id="KW-0472">Membrane</keyword>
<evidence type="ECO:0000313" key="3">
    <source>
        <dbReference type="EMBL" id="KAK4022264.1"/>
    </source>
</evidence>
<reference evidence="3 4" key="1">
    <citation type="journal article" date="2023" name="Nucleic Acids Res.">
        <title>The hologenome of Daphnia magna reveals possible DNA methylation and microbiome-mediated evolution of the host genome.</title>
        <authorList>
            <person name="Chaturvedi A."/>
            <person name="Li X."/>
            <person name="Dhandapani V."/>
            <person name="Marshall H."/>
            <person name="Kissane S."/>
            <person name="Cuenca-Cambronero M."/>
            <person name="Asole G."/>
            <person name="Calvet F."/>
            <person name="Ruiz-Romero M."/>
            <person name="Marangio P."/>
            <person name="Guigo R."/>
            <person name="Rago D."/>
            <person name="Mirbahai L."/>
            <person name="Eastwood N."/>
            <person name="Colbourne J.K."/>
            <person name="Zhou J."/>
            <person name="Mallon E."/>
            <person name="Orsini L."/>
        </authorList>
    </citation>
    <scope>NUCLEOTIDE SEQUENCE [LARGE SCALE GENOMIC DNA]</scope>
    <source>
        <strain evidence="3">LRV0_1</strain>
    </source>
</reference>